<dbReference type="PROSITE" id="PS50043">
    <property type="entry name" value="HTH_LUXR_2"/>
    <property type="match status" value="1"/>
</dbReference>
<dbReference type="InterPro" id="IPR001789">
    <property type="entry name" value="Sig_transdc_resp-reg_receiver"/>
</dbReference>
<dbReference type="PRINTS" id="PR00038">
    <property type="entry name" value="HTHLUXR"/>
</dbReference>
<dbReference type="SUPFAM" id="SSF46894">
    <property type="entry name" value="C-terminal effector domain of the bipartite response regulators"/>
    <property type="match status" value="1"/>
</dbReference>
<dbReference type="Pfam" id="PF00072">
    <property type="entry name" value="Response_reg"/>
    <property type="match status" value="1"/>
</dbReference>
<dbReference type="CDD" id="cd17535">
    <property type="entry name" value="REC_NarL-like"/>
    <property type="match status" value="1"/>
</dbReference>
<dbReference type="InterPro" id="IPR058245">
    <property type="entry name" value="NreC/VraR/RcsB-like_REC"/>
</dbReference>
<gene>
    <name evidence="8" type="ORF">BKA12_001659</name>
</gene>
<evidence type="ECO:0000313" key="9">
    <source>
        <dbReference type="Proteomes" id="UP000523863"/>
    </source>
</evidence>
<dbReference type="Pfam" id="PF00196">
    <property type="entry name" value="GerE"/>
    <property type="match status" value="1"/>
</dbReference>
<comment type="caution">
    <text evidence="8">The sequence shown here is derived from an EMBL/GenBank/DDBJ whole genome shotgun (WGS) entry which is preliminary data.</text>
</comment>
<evidence type="ECO:0000259" key="6">
    <source>
        <dbReference type="PROSITE" id="PS50043"/>
    </source>
</evidence>
<evidence type="ECO:0000256" key="1">
    <source>
        <dbReference type="ARBA" id="ARBA00022553"/>
    </source>
</evidence>
<dbReference type="PANTHER" id="PTHR43214">
    <property type="entry name" value="TWO-COMPONENT RESPONSE REGULATOR"/>
    <property type="match status" value="1"/>
</dbReference>
<dbReference type="EMBL" id="JACHBL010000001">
    <property type="protein sequence ID" value="MBB5598579.1"/>
    <property type="molecule type" value="Genomic_DNA"/>
</dbReference>
<dbReference type="SUPFAM" id="SSF52172">
    <property type="entry name" value="CheY-like"/>
    <property type="match status" value="1"/>
</dbReference>
<evidence type="ECO:0000259" key="7">
    <source>
        <dbReference type="PROSITE" id="PS50110"/>
    </source>
</evidence>
<keyword evidence="2" id="KW-0805">Transcription regulation</keyword>
<feature type="domain" description="HTH luxR-type" evidence="6">
    <location>
        <begin position="149"/>
        <end position="214"/>
    </location>
</feature>
<keyword evidence="1 5" id="KW-0597">Phosphoprotein</keyword>
<evidence type="ECO:0000256" key="4">
    <source>
        <dbReference type="ARBA" id="ARBA00023163"/>
    </source>
</evidence>
<dbReference type="CDD" id="cd06170">
    <property type="entry name" value="LuxR_C_like"/>
    <property type="match status" value="1"/>
</dbReference>
<dbReference type="PROSITE" id="PS00622">
    <property type="entry name" value="HTH_LUXR_1"/>
    <property type="match status" value="1"/>
</dbReference>
<dbReference type="AlphaFoldDB" id="A0A7W9DBJ1"/>
<evidence type="ECO:0000256" key="5">
    <source>
        <dbReference type="PROSITE-ProRule" id="PRU00169"/>
    </source>
</evidence>
<accession>A0A7W9DBJ1</accession>
<dbReference type="SMART" id="SM00448">
    <property type="entry name" value="REC"/>
    <property type="match status" value="1"/>
</dbReference>
<keyword evidence="4" id="KW-0804">Transcription</keyword>
<dbReference type="PANTHER" id="PTHR43214:SF24">
    <property type="entry name" value="TRANSCRIPTIONAL REGULATORY PROTEIN NARL-RELATED"/>
    <property type="match status" value="1"/>
</dbReference>
<dbReference type="SMART" id="SM00421">
    <property type="entry name" value="HTH_LUXR"/>
    <property type="match status" value="1"/>
</dbReference>
<dbReference type="GO" id="GO:0006355">
    <property type="term" value="P:regulation of DNA-templated transcription"/>
    <property type="evidence" value="ECO:0007669"/>
    <property type="project" value="InterPro"/>
</dbReference>
<keyword evidence="9" id="KW-1185">Reference proteome</keyword>
<evidence type="ECO:0000313" key="8">
    <source>
        <dbReference type="EMBL" id="MBB5598579.1"/>
    </source>
</evidence>
<feature type="modified residue" description="4-aspartylphosphate" evidence="5">
    <location>
        <position position="56"/>
    </location>
</feature>
<dbReference type="PROSITE" id="PS50110">
    <property type="entry name" value="RESPONSE_REGULATORY"/>
    <property type="match status" value="1"/>
</dbReference>
<proteinExistence type="predicted"/>
<dbReference type="GO" id="GO:0003677">
    <property type="term" value="F:DNA binding"/>
    <property type="evidence" value="ECO:0007669"/>
    <property type="project" value="UniProtKB-KW"/>
</dbReference>
<dbReference type="GO" id="GO:0000160">
    <property type="term" value="P:phosphorelay signal transduction system"/>
    <property type="evidence" value="ECO:0007669"/>
    <property type="project" value="InterPro"/>
</dbReference>
<feature type="domain" description="Response regulatory" evidence="7">
    <location>
        <begin position="5"/>
        <end position="121"/>
    </location>
</feature>
<protein>
    <submittedName>
        <fullName evidence="8">DNA-binding NarL/FixJ family response regulator</fullName>
    </submittedName>
</protein>
<dbReference type="InterPro" id="IPR016032">
    <property type="entry name" value="Sig_transdc_resp-reg_C-effctor"/>
</dbReference>
<evidence type="ECO:0000256" key="3">
    <source>
        <dbReference type="ARBA" id="ARBA00023125"/>
    </source>
</evidence>
<reference evidence="8 9" key="1">
    <citation type="submission" date="2020-08" db="EMBL/GenBank/DDBJ databases">
        <title>Sequencing the genomes of 1000 actinobacteria strains.</title>
        <authorList>
            <person name="Klenk H.-P."/>
        </authorList>
    </citation>
    <scope>NUCLEOTIDE SEQUENCE [LARGE SCALE GENOMIC DNA]</scope>
    <source>
        <strain evidence="8 9">DSM 23694</strain>
    </source>
</reference>
<dbReference type="InterPro" id="IPR000792">
    <property type="entry name" value="Tscrpt_reg_LuxR_C"/>
</dbReference>
<sequence length="218" mass="23484">MTKIKVLVVDDHELMSQALQHFINSTDDLESVGSAKDGVEAIARTAELQPDVVLMDMQMPRMDGVEATQRILASDHRPAVVAITTFATDEYVVPAFGAGVQGFIVKDSKPHEVAEAVRQAHQGMMTVSPAVAKVLVQSALEAPAKKLRTDDLLEPLTSREQEVLTAVGTGLSNKDIGAQLFVTEATVKAHIGRMMMKFGVQNRVQLVVAATRAGLIDL</sequence>
<name>A0A7W9DBJ1_9MICC</name>
<organism evidence="8 9">
    <name type="scientific">Neomicrococcus lactis</name>
    <dbReference type="NCBI Taxonomy" id="732241"/>
    <lineage>
        <taxon>Bacteria</taxon>
        <taxon>Bacillati</taxon>
        <taxon>Actinomycetota</taxon>
        <taxon>Actinomycetes</taxon>
        <taxon>Micrococcales</taxon>
        <taxon>Micrococcaceae</taxon>
        <taxon>Neomicrococcus</taxon>
    </lineage>
</organism>
<keyword evidence="3 8" id="KW-0238">DNA-binding</keyword>
<dbReference type="Gene3D" id="3.40.50.2300">
    <property type="match status" value="1"/>
</dbReference>
<dbReference type="InterPro" id="IPR011006">
    <property type="entry name" value="CheY-like_superfamily"/>
</dbReference>
<dbReference type="RefSeq" id="WP_183642488.1">
    <property type="nucleotide sequence ID" value="NZ_CANLFI010000015.1"/>
</dbReference>
<dbReference type="Proteomes" id="UP000523863">
    <property type="component" value="Unassembled WGS sequence"/>
</dbReference>
<dbReference type="InterPro" id="IPR039420">
    <property type="entry name" value="WalR-like"/>
</dbReference>
<evidence type="ECO:0000256" key="2">
    <source>
        <dbReference type="ARBA" id="ARBA00023015"/>
    </source>
</evidence>